<evidence type="ECO:0000256" key="4">
    <source>
        <dbReference type="ARBA" id="ARBA00022807"/>
    </source>
</evidence>
<keyword evidence="2 5" id="KW-0645">Protease</keyword>
<dbReference type="InterPro" id="IPR000169">
    <property type="entry name" value="Pept_cys_AS"/>
</dbReference>
<dbReference type="PANTHER" id="PTHR10363">
    <property type="entry name" value="BLEOMYCIN HYDROLASE"/>
    <property type="match status" value="1"/>
</dbReference>
<sequence length="440" mass="50809">MTSKQPITAEQIKQFHQDFVSRETAPVIARAVMKNGVKASSEDPKASQRLNRVFSLELDTGAVSNQKHSGRCWLFSTLNTLRHQFAADNKVKNFELSQNYLFFWDRVERANTFLQNILNTADRDLKDREVSFYLSMAGSDGGQWDMAASLVEKYGLVPNYAMPETYNTNNTTEIDDVMNYKLRQDALQLRQMVADQASEREIADVKNQMISEVYRLSAYAFGEPPVKFDLEYKDDDKKYHREADLTPQQFYQDYFTLNLRNYVVLTNAPDHAYNKLYALPSQDNVEGGIPIEFLNVPIEYLKKSTIAQLKDGETVWFGNDVLQQTDRKRGLLDANLYHREELLDIDMTMTKAQRLASGQAEVTHAMTFTGVDLVDDKPNRWKVENSWGAENGEKGYFVMTDDWFDDYTYEVVVNKKYLTEEQQEIAESKAEKLEAWDSLM</sequence>
<dbReference type="Pfam" id="PF03051">
    <property type="entry name" value="Peptidase_C1_2"/>
    <property type="match status" value="1"/>
</dbReference>
<dbReference type="AlphaFoldDB" id="A0A0R1WCM3"/>
<dbReference type="PATRIC" id="fig|1423807.3.peg.2235"/>
<dbReference type="EMBL" id="AZGF01000006">
    <property type="protein sequence ID" value="KRM12662.1"/>
    <property type="molecule type" value="Genomic_DNA"/>
</dbReference>
<dbReference type="InterPro" id="IPR038765">
    <property type="entry name" value="Papain-like_cys_pep_sf"/>
</dbReference>
<dbReference type="OrthoDB" id="1111399at2"/>
<evidence type="ECO:0000256" key="5">
    <source>
        <dbReference type="PIRNR" id="PIRNR005700"/>
    </source>
</evidence>
<dbReference type="RefSeq" id="WP_010620973.1">
    <property type="nucleotide sequence ID" value="NZ_AZGF01000006.1"/>
</dbReference>
<proteinExistence type="inferred from homology"/>
<evidence type="ECO:0000256" key="1">
    <source>
        <dbReference type="ARBA" id="ARBA00004496"/>
    </source>
</evidence>
<dbReference type="Proteomes" id="UP000051820">
    <property type="component" value="Unassembled WGS sequence"/>
</dbReference>
<organism evidence="7 8">
    <name type="scientific">Paucilactobacillus suebicus DSM 5007 = KCTC 3549</name>
    <dbReference type="NCBI Taxonomy" id="1423807"/>
    <lineage>
        <taxon>Bacteria</taxon>
        <taxon>Bacillati</taxon>
        <taxon>Bacillota</taxon>
        <taxon>Bacilli</taxon>
        <taxon>Lactobacillales</taxon>
        <taxon>Lactobacillaceae</taxon>
        <taxon>Paucilactobacillus</taxon>
    </lineage>
</organism>
<dbReference type="STRING" id="1423807.FD16_GL002177"/>
<dbReference type="CDD" id="cd00585">
    <property type="entry name" value="Peptidase_C1B"/>
    <property type="match status" value="1"/>
</dbReference>
<keyword evidence="8" id="KW-1185">Reference proteome</keyword>
<evidence type="ECO:0000256" key="2">
    <source>
        <dbReference type="ARBA" id="ARBA00022670"/>
    </source>
</evidence>
<dbReference type="Gene3D" id="3.90.70.10">
    <property type="entry name" value="Cysteine proteinases"/>
    <property type="match status" value="1"/>
</dbReference>
<dbReference type="GO" id="GO:0009636">
    <property type="term" value="P:response to toxic substance"/>
    <property type="evidence" value="ECO:0007669"/>
    <property type="project" value="TreeGrafter"/>
</dbReference>
<comment type="subcellular location">
    <subcellularLocation>
        <location evidence="1">Cytoplasm</location>
    </subcellularLocation>
</comment>
<dbReference type="PANTHER" id="PTHR10363:SF2">
    <property type="entry name" value="BLEOMYCIN HYDROLASE"/>
    <property type="match status" value="1"/>
</dbReference>
<name>A0A0R1WCM3_9LACO</name>
<keyword evidence="5 7" id="KW-0031">Aminopeptidase</keyword>
<dbReference type="SUPFAM" id="SSF54001">
    <property type="entry name" value="Cysteine proteinases"/>
    <property type="match status" value="1"/>
</dbReference>
<dbReference type="InterPro" id="IPR004134">
    <property type="entry name" value="Peptidase_C1B"/>
</dbReference>
<feature type="active site" evidence="6">
    <location>
        <position position="72"/>
    </location>
</feature>
<keyword evidence="4 5" id="KW-0788">Thiol protease</keyword>
<evidence type="ECO:0000256" key="6">
    <source>
        <dbReference type="PIRSR" id="PIRSR005700-1"/>
    </source>
</evidence>
<keyword evidence="3 5" id="KW-0378">Hydrolase</keyword>
<feature type="active site" evidence="6">
    <location>
        <position position="385"/>
    </location>
</feature>
<dbReference type="GO" id="GO:0006508">
    <property type="term" value="P:proteolysis"/>
    <property type="evidence" value="ECO:0007669"/>
    <property type="project" value="UniProtKB-KW"/>
</dbReference>
<reference evidence="7 8" key="1">
    <citation type="journal article" date="2015" name="Genome Announc.">
        <title>Expanding the biotechnology potential of lactobacilli through comparative genomics of 213 strains and associated genera.</title>
        <authorList>
            <person name="Sun Z."/>
            <person name="Harris H.M."/>
            <person name="McCann A."/>
            <person name="Guo C."/>
            <person name="Argimon S."/>
            <person name="Zhang W."/>
            <person name="Yang X."/>
            <person name="Jeffery I.B."/>
            <person name="Cooney J.C."/>
            <person name="Kagawa T.F."/>
            <person name="Liu W."/>
            <person name="Song Y."/>
            <person name="Salvetti E."/>
            <person name="Wrobel A."/>
            <person name="Rasinkangas P."/>
            <person name="Parkhill J."/>
            <person name="Rea M.C."/>
            <person name="O'Sullivan O."/>
            <person name="Ritari J."/>
            <person name="Douillard F.P."/>
            <person name="Paul Ross R."/>
            <person name="Yang R."/>
            <person name="Briner A.E."/>
            <person name="Felis G.E."/>
            <person name="de Vos W.M."/>
            <person name="Barrangou R."/>
            <person name="Klaenhammer T.R."/>
            <person name="Caufield P.W."/>
            <person name="Cui Y."/>
            <person name="Zhang H."/>
            <person name="O'Toole P.W."/>
        </authorList>
    </citation>
    <scope>NUCLEOTIDE SEQUENCE [LARGE SCALE GENOMIC DNA]</scope>
    <source>
        <strain evidence="7 8">DSM 5007</strain>
    </source>
</reference>
<feature type="active site" evidence="6">
    <location>
        <position position="364"/>
    </location>
</feature>
<gene>
    <name evidence="7" type="ORF">FD16_GL002177</name>
</gene>
<evidence type="ECO:0000313" key="7">
    <source>
        <dbReference type="EMBL" id="KRM12662.1"/>
    </source>
</evidence>
<dbReference type="PIRSF" id="PIRSF005700">
    <property type="entry name" value="PepC"/>
    <property type="match status" value="1"/>
</dbReference>
<dbReference type="eggNOG" id="COG3579">
    <property type="taxonomic scope" value="Bacteria"/>
</dbReference>
<comment type="similarity">
    <text evidence="5">Belongs to the peptidase C1 family.</text>
</comment>
<dbReference type="PROSITE" id="PS00139">
    <property type="entry name" value="THIOL_PROTEASE_CYS"/>
    <property type="match status" value="1"/>
</dbReference>
<evidence type="ECO:0000313" key="8">
    <source>
        <dbReference type="Proteomes" id="UP000051820"/>
    </source>
</evidence>
<dbReference type="GO" id="GO:0070005">
    <property type="term" value="F:cysteine-type aminopeptidase activity"/>
    <property type="evidence" value="ECO:0007669"/>
    <property type="project" value="InterPro"/>
</dbReference>
<dbReference type="GO" id="GO:0043418">
    <property type="term" value="P:homocysteine catabolic process"/>
    <property type="evidence" value="ECO:0007669"/>
    <property type="project" value="TreeGrafter"/>
</dbReference>
<evidence type="ECO:0000256" key="3">
    <source>
        <dbReference type="ARBA" id="ARBA00022801"/>
    </source>
</evidence>
<protein>
    <recommendedName>
        <fullName evidence="5">Aminopeptidase</fullName>
    </recommendedName>
</protein>
<accession>A0A0R1WCM3</accession>
<dbReference type="GO" id="GO:0005737">
    <property type="term" value="C:cytoplasm"/>
    <property type="evidence" value="ECO:0007669"/>
    <property type="project" value="UniProtKB-SubCell"/>
</dbReference>
<comment type="caution">
    <text evidence="7">The sequence shown here is derived from an EMBL/GenBank/DDBJ whole genome shotgun (WGS) entry which is preliminary data.</text>
</comment>